<evidence type="ECO:0000313" key="1">
    <source>
        <dbReference type="EMBL" id="VEF07857.1"/>
    </source>
</evidence>
<dbReference type="OrthoDB" id="7029244at2"/>
<dbReference type="RefSeq" id="WP_126359665.1">
    <property type="nucleotide sequence ID" value="NZ_LR134318.1"/>
</dbReference>
<dbReference type="Proteomes" id="UP000281909">
    <property type="component" value="Chromosome"/>
</dbReference>
<sequence>MDDLSLNPRAAVAPPLSRVFISADDAAVYAHETVGKKRDSRYASCVFKRDDGRFVVSEPVRADEMVDVRLLYPVGLRGQHLFPAKHTLCGIFYSHVALSMLDLQQVAERGWTLADATESLLMFSVQELRFVLGQTVPAYLSGNEYNLIKLEPGSAKLKSIQTELGTSKRPGPLAVGLESGASKPAELRRELELQDVLQTLLDEQLDKGRQVLPQACFGAIYGSAQDAAQDRYLRPLESHDRDHVWFGFILKRRGKEEYIASELVRVNLVRDDLFKLRSLFPASGIAGGYRLPDSFEMHSYFYSRPRVRHVKGTSKNWLAEHFIVPKDLFVAVYYAGKYPQAETKQPTSVFISTHDGALLKYTPDRNTRLFNNDWPLMGLDTIQTYLASGKMTSVDFVRVVAAHGELEVLRTSLYWDREGRVDKQWWMPSANLQRLSLGPVFLTADDAAIHARAEIPAGASGSYGGLILKRADGCFVATRPIAVFQEDFDLDFVFPDASVTQGLFPAGCTIVGRYRSRVARELPILMTRVNKEIYSNMLSTQVTYTAVTRRLERPERLEEYLFCPDGAMIRYLVGIGDSIWAELVAALDASSPHELDGQWVRQQIHEGKLTPLEWVRQLLKRGYLTVVIGSKLWGAPRVLSSFDPHPEVDPAQLGRSSALSEPALSPLFTDSQGAARFAHERLDRSDSLKCGVILFNARTRTYLSSQPRKVVNSALSLEQLFPSGNLPYRHTFDAVFLSAPSVTDTLDDQDYRHFLSPMDVHYAWKLAKTPQGVRPIYFSCNDGALLRLKLAPFDPDAPVDKFGQIQLKPNSFASSSEARAELKAINEGRFKLQSYVRSMSRYGDLQVLVPGTFWSRRGKVGDDWQPRMANVSLEALWKDNQQLALGPIFHHADDAARYAQLRAGLLHAQSSVYESAILGDANNNAYVAIEPLAEDADSQTFKRIFRTHKKAVGNPRDKPPKYPDDYKIVGAQQVYSWPDELGLLDPEQVEENFASKGSVHAHTFGLKAKGFEIQAYYYSTPQGALLKYIPGYSEAERNLFRAKEAEVVDGQWVTQITPGSFITQLAKLAELRVLKAAGYWRREGRIGGDWRTARQQPRLKAQKTVRDEL</sequence>
<accession>A0A3S4NVU5</accession>
<evidence type="ECO:0008006" key="3">
    <source>
        <dbReference type="Google" id="ProtNLM"/>
    </source>
</evidence>
<gene>
    <name evidence="1" type="ORF">NCTC9428_00584</name>
</gene>
<dbReference type="EMBL" id="LR134318">
    <property type="protein sequence ID" value="VEF07857.1"/>
    <property type="molecule type" value="Genomic_DNA"/>
</dbReference>
<organism evidence="1 2">
    <name type="scientific">Pseudomonas fluorescens</name>
    <dbReference type="NCBI Taxonomy" id="294"/>
    <lineage>
        <taxon>Bacteria</taxon>
        <taxon>Pseudomonadati</taxon>
        <taxon>Pseudomonadota</taxon>
        <taxon>Gammaproteobacteria</taxon>
        <taxon>Pseudomonadales</taxon>
        <taxon>Pseudomonadaceae</taxon>
        <taxon>Pseudomonas</taxon>
    </lineage>
</organism>
<dbReference type="AlphaFoldDB" id="A0A3S4NVU5"/>
<protein>
    <recommendedName>
        <fullName evidence="3">DUF4329 domain-containing protein</fullName>
    </recommendedName>
</protein>
<name>A0A3S4NVU5_PSEFL</name>
<evidence type="ECO:0000313" key="2">
    <source>
        <dbReference type="Proteomes" id="UP000281909"/>
    </source>
</evidence>
<reference evidence="1 2" key="1">
    <citation type="submission" date="2018-12" db="EMBL/GenBank/DDBJ databases">
        <authorList>
            <consortium name="Pathogen Informatics"/>
        </authorList>
    </citation>
    <scope>NUCLEOTIDE SEQUENCE [LARGE SCALE GENOMIC DNA]</scope>
    <source>
        <strain evidence="1 2">NCTC9428</strain>
    </source>
</reference>
<proteinExistence type="predicted"/>